<evidence type="ECO:0000256" key="1">
    <source>
        <dbReference type="SAM" id="MobiDB-lite"/>
    </source>
</evidence>
<name>A0A934WHH6_9RHOB</name>
<gene>
    <name evidence="2" type="ORF">CCR87_00720</name>
</gene>
<keyword evidence="3" id="KW-1185">Reference proteome</keyword>
<feature type="non-terminal residue" evidence="2">
    <location>
        <position position="1"/>
    </location>
</feature>
<dbReference type="AlphaFoldDB" id="A0A934WHH6"/>
<evidence type="ECO:0000313" key="2">
    <source>
        <dbReference type="EMBL" id="MBK5925891.1"/>
    </source>
</evidence>
<dbReference type="EMBL" id="NHSD01000049">
    <property type="protein sequence ID" value="MBK5925891.1"/>
    <property type="molecule type" value="Genomic_DNA"/>
</dbReference>
<reference evidence="2" key="2">
    <citation type="journal article" date="2020" name="Microorganisms">
        <title>Osmotic Adaptation and Compatible Solute Biosynthesis of Phototrophic Bacteria as Revealed from Genome Analyses.</title>
        <authorList>
            <person name="Imhoff J.F."/>
            <person name="Rahn T."/>
            <person name="Kunzel S."/>
            <person name="Keller A."/>
            <person name="Neulinger S.C."/>
        </authorList>
    </citation>
    <scope>NUCLEOTIDE SEQUENCE</scope>
    <source>
        <strain evidence="2">LMG 28126</strain>
    </source>
</reference>
<organism evidence="2 3">
    <name type="scientific">Rhodobaculum claviforme</name>
    <dbReference type="NCBI Taxonomy" id="1549854"/>
    <lineage>
        <taxon>Bacteria</taxon>
        <taxon>Pseudomonadati</taxon>
        <taxon>Pseudomonadota</taxon>
        <taxon>Alphaproteobacteria</taxon>
        <taxon>Rhodobacterales</taxon>
        <taxon>Paracoccaceae</taxon>
        <taxon>Rhodobaculum</taxon>
    </lineage>
</organism>
<accession>A0A934WHH6</accession>
<sequence>VQARRLPQRLIARTEAWRLAPAVPAGALALVLAVTGAGPLRDALGGIGDGAPTALPATLPADPHHPGTGLLQALTPPAASPHASPHTSPHTSARGTPPLAE</sequence>
<comment type="caution">
    <text evidence="2">The sequence shown here is derived from an EMBL/GenBank/DDBJ whole genome shotgun (WGS) entry which is preliminary data.</text>
</comment>
<protein>
    <submittedName>
        <fullName evidence="2">Uncharacterized protein</fullName>
    </submittedName>
</protein>
<feature type="compositionally biased region" description="Low complexity" evidence="1">
    <location>
        <begin position="51"/>
        <end position="61"/>
    </location>
</feature>
<reference evidence="2" key="1">
    <citation type="submission" date="2017-05" db="EMBL/GenBank/DDBJ databases">
        <authorList>
            <person name="Imhoff J.F."/>
            <person name="Rahn T."/>
            <person name="Kuenzel S."/>
            <person name="Neulinger S.C."/>
        </authorList>
    </citation>
    <scope>NUCLEOTIDE SEQUENCE</scope>
    <source>
        <strain evidence="2">LMG 28126</strain>
    </source>
</reference>
<proteinExistence type="predicted"/>
<dbReference type="RefSeq" id="WP_201155417.1">
    <property type="nucleotide sequence ID" value="NZ_NHSD01000049.1"/>
</dbReference>
<feature type="compositionally biased region" description="Low complexity" evidence="1">
    <location>
        <begin position="75"/>
        <end position="93"/>
    </location>
</feature>
<dbReference type="Proteomes" id="UP000706333">
    <property type="component" value="Unassembled WGS sequence"/>
</dbReference>
<feature type="region of interest" description="Disordered" evidence="1">
    <location>
        <begin position="49"/>
        <end position="101"/>
    </location>
</feature>
<evidence type="ECO:0000313" key="3">
    <source>
        <dbReference type="Proteomes" id="UP000706333"/>
    </source>
</evidence>